<dbReference type="SUPFAM" id="SSF53474">
    <property type="entry name" value="alpha/beta-Hydrolases"/>
    <property type="match status" value="1"/>
</dbReference>
<name>A0ABT0BPK3_9SPHN</name>
<proteinExistence type="predicted"/>
<dbReference type="Proteomes" id="UP001202281">
    <property type="component" value="Unassembled WGS sequence"/>
</dbReference>
<gene>
    <name evidence="1" type="ORF">MTR66_08155</name>
</gene>
<dbReference type="InterPro" id="IPR029058">
    <property type="entry name" value="AB_hydrolase_fold"/>
</dbReference>
<keyword evidence="2" id="KW-1185">Reference proteome</keyword>
<reference evidence="1 2" key="1">
    <citation type="submission" date="2022-04" db="EMBL/GenBank/DDBJ databases">
        <title>Identification of a novel bacterium isolated from mangrove sediments.</title>
        <authorList>
            <person name="Pan X."/>
        </authorList>
    </citation>
    <scope>NUCLEOTIDE SEQUENCE [LARGE SCALE GENOMIC DNA]</scope>
    <source>
        <strain evidence="1 2">B2638</strain>
    </source>
</reference>
<comment type="caution">
    <text evidence="1">The sequence shown here is derived from an EMBL/GenBank/DDBJ whole genome shotgun (WGS) entry which is preliminary data.</text>
</comment>
<sequence length="451" mass="49003">MDQRIGVLNSEYYGMVFLGLANAAYTDSGGTQEQAIADELEAAITDTAYLPALPELGQEGACSPQATVPGAWSLDWGPAFPVTWEAKLSNLIYIASYRDESGAPYFFVVGIRGTDISAGALSVLVQVFEDFAAFETIEWSKFFDEERLKLGAAVKTGPVPGGRVAQGSFDGAKDLLGSVNTPPEGQSQPSGTLQEALQHLLGQDNVVAGTPIVVTGHSLGGCQTQTIASYVQWLCPENTVIPHAFAPSTAGDVDFIADPVFGRGAFWFNTLDIVPWGYVTIASADTAPFPDSLPDPQPSDNPELGAEWAVRHLWTSYNWPPRDCGPPQPQPGPELPGKLLIEGLIDLKGKVLIGNRYARPDPGLYPDVLKKMDGYLPDEDTIREFYETLHGGDQEPEPVSGSGQPKWLDGITQLEWQHFPPNYQTLLWDNYQSSMVYFDYKSYPAGPVRLP</sequence>
<accession>A0ABT0BPK3</accession>
<protein>
    <recommendedName>
        <fullName evidence="3">Lipase (Class 3)</fullName>
    </recommendedName>
</protein>
<evidence type="ECO:0008006" key="3">
    <source>
        <dbReference type="Google" id="ProtNLM"/>
    </source>
</evidence>
<evidence type="ECO:0000313" key="1">
    <source>
        <dbReference type="EMBL" id="MCJ2186783.1"/>
    </source>
</evidence>
<dbReference type="EMBL" id="JALHLG010000007">
    <property type="protein sequence ID" value="MCJ2186783.1"/>
    <property type="molecule type" value="Genomic_DNA"/>
</dbReference>
<organism evidence="1 2">
    <name type="scientific">Novosphingobium beihaiensis</name>
    <dbReference type="NCBI Taxonomy" id="2930389"/>
    <lineage>
        <taxon>Bacteria</taxon>
        <taxon>Pseudomonadati</taxon>
        <taxon>Pseudomonadota</taxon>
        <taxon>Alphaproteobacteria</taxon>
        <taxon>Sphingomonadales</taxon>
        <taxon>Sphingomonadaceae</taxon>
        <taxon>Novosphingobium</taxon>
    </lineage>
</organism>
<evidence type="ECO:0000313" key="2">
    <source>
        <dbReference type="Proteomes" id="UP001202281"/>
    </source>
</evidence>
<dbReference type="Gene3D" id="3.40.50.1820">
    <property type="entry name" value="alpha/beta hydrolase"/>
    <property type="match status" value="1"/>
</dbReference>
<dbReference type="RefSeq" id="WP_243919559.1">
    <property type="nucleotide sequence ID" value="NZ_JALHLG010000007.1"/>
</dbReference>